<dbReference type="EMBL" id="CP054139">
    <property type="protein sequence ID" value="QKJ31514.1"/>
    <property type="molecule type" value="Genomic_DNA"/>
</dbReference>
<dbReference type="AlphaFoldDB" id="A0A7D4TQN9"/>
<protein>
    <recommendedName>
        <fullName evidence="3">Addiction module component</fullName>
    </recommendedName>
</protein>
<reference evidence="1 2" key="1">
    <citation type="submission" date="2020-05" db="EMBL/GenBank/DDBJ databases">
        <title>Mucilaginibacter mali sp. nov.</title>
        <authorList>
            <person name="Kim H.S."/>
            <person name="Lee K.C."/>
            <person name="Suh M.K."/>
            <person name="Kim J.-S."/>
            <person name="Han K.-I."/>
            <person name="Eom M.K."/>
            <person name="Shin Y.K."/>
            <person name="Lee J.-S."/>
        </authorList>
    </citation>
    <scope>NUCLEOTIDE SEQUENCE [LARGE SCALE GENOMIC DNA]</scope>
    <source>
        <strain evidence="1 2">G2-14</strain>
    </source>
</reference>
<dbReference type="RefSeq" id="WP_173416174.1">
    <property type="nucleotide sequence ID" value="NZ_CP054139.1"/>
</dbReference>
<proteinExistence type="predicted"/>
<gene>
    <name evidence="1" type="ORF">HQ865_17670</name>
</gene>
<name>A0A7D4TQN9_9SPHI</name>
<accession>A0A7D4TQN9</accession>
<sequence>MDTLAIRQELHHYIDTADDASVEAMYSNIKNEAIEKYEWWNDEELMAELDKRSADLESGKDPGMTLEQSIDHLMNRLK</sequence>
<evidence type="ECO:0008006" key="3">
    <source>
        <dbReference type="Google" id="ProtNLM"/>
    </source>
</evidence>
<dbReference type="KEGG" id="mmab:HQ865_17670"/>
<evidence type="ECO:0000313" key="1">
    <source>
        <dbReference type="EMBL" id="QKJ31514.1"/>
    </source>
</evidence>
<dbReference type="Proteomes" id="UP000505355">
    <property type="component" value="Chromosome"/>
</dbReference>
<keyword evidence="2" id="KW-1185">Reference proteome</keyword>
<organism evidence="1 2">
    <name type="scientific">Mucilaginibacter mali</name>
    <dbReference type="NCBI Taxonomy" id="2740462"/>
    <lineage>
        <taxon>Bacteria</taxon>
        <taxon>Pseudomonadati</taxon>
        <taxon>Bacteroidota</taxon>
        <taxon>Sphingobacteriia</taxon>
        <taxon>Sphingobacteriales</taxon>
        <taxon>Sphingobacteriaceae</taxon>
        <taxon>Mucilaginibacter</taxon>
    </lineage>
</organism>
<evidence type="ECO:0000313" key="2">
    <source>
        <dbReference type="Proteomes" id="UP000505355"/>
    </source>
</evidence>